<name>A0A853BLZ1_9ACTN</name>
<dbReference type="EMBL" id="JACCFO010000001">
    <property type="protein sequence ID" value="NYI95687.1"/>
    <property type="molecule type" value="Genomic_DNA"/>
</dbReference>
<dbReference type="AlphaFoldDB" id="A0A853BLZ1"/>
<sequence length="106" mass="10466">MRRRRSAARHLAPVVVIGLAGSLVAAPAAADDTGGVPAAPVEWGACREDVAAQAPELRCATVPVPLDYTDPQGAAIDIMVSRLAAPGPRSGAASCCSTPAAPAGPG</sequence>
<feature type="signal peptide" evidence="1">
    <location>
        <begin position="1"/>
        <end position="25"/>
    </location>
</feature>
<comment type="caution">
    <text evidence="2">The sequence shown here is derived from an EMBL/GenBank/DDBJ whole genome shotgun (WGS) entry which is preliminary data.</text>
</comment>
<protein>
    <submittedName>
        <fullName evidence="2">Uncharacterized protein</fullName>
    </submittedName>
</protein>
<evidence type="ECO:0000313" key="3">
    <source>
        <dbReference type="Proteomes" id="UP000575985"/>
    </source>
</evidence>
<reference evidence="2 3" key="1">
    <citation type="submission" date="2020-07" db="EMBL/GenBank/DDBJ databases">
        <title>Sequencing the genomes of 1000 actinobacteria strains.</title>
        <authorList>
            <person name="Klenk H.-P."/>
        </authorList>
    </citation>
    <scope>NUCLEOTIDE SEQUENCE [LARGE SCALE GENOMIC DNA]</scope>
    <source>
        <strain evidence="2 3">DSM 45927</strain>
    </source>
</reference>
<organism evidence="2 3">
    <name type="scientific">Streptomonospora nanhaiensis</name>
    <dbReference type="NCBI Taxonomy" id="1323731"/>
    <lineage>
        <taxon>Bacteria</taxon>
        <taxon>Bacillati</taxon>
        <taxon>Actinomycetota</taxon>
        <taxon>Actinomycetes</taxon>
        <taxon>Streptosporangiales</taxon>
        <taxon>Nocardiopsidaceae</taxon>
        <taxon>Streptomonospora</taxon>
    </lineage>
</organism>
<keyword evidence="1" id="KW-0732">Signal</keyword>
<evidence type="ECO:0000313" key="2">
    <source>
        <dbReference type="EMBL" id="NYI95687.1"/>
    </source>
</evidence>
<evidence type="ECO:0000256" key="1">
    <source>
        <dbReference type="SAM" id="SignalP"/>
    </source>
</evidence>
<dbReference type="Proteomes" id="UP000575985">
    <property type="component" value="Unassembled WGS sequence"/>
</dbReference>
<accession>A0A853BLZ1</accession>
<keyword evidence="3" id="KW-1185">Reference proteome</keyword>
<dbReference type="RefSeq" id="WP_246425043.1">
    <property type="nucleotide sequence ID" value="NZ_JACCFO010000001.1"/>
</dbReference>
<feature type="chain" id="PRO_5038382288" evidence="1">
    <location>
        <begin position="26"/>
        <end position="106"/>
    </location>
</feature>
<proteinExistence type="predicted"/>
<gene>
    <name evidence="2" type="ORF">HNR12_001964</name>
</gene>